<dbReference type="EMBL" id="LLXH01000652">
    <property type="protein sequence ID" value="PKC64283.1"/>
    <property type="molecule type" value="Genomic_DNA"/>
</dbReference>
<dbReference type="VEuPathDB" id="FungiDB:FUN_015050"/>
<evidence type="ECO:0000256" key="1">
    <source>
        <dbReference type="SAM" id="MobiDB-lite"/>
    </source>
</evidence>
<dbReference type="Proteomes" id="UP000232688">
    <property type="component" value="Unassembled WGS sequence"/>
</dbReference>
<evidence type="ECO:0000313" key="3">
    <source>
        <dbReference type="Proteomes" id="UP000232688"/>
    </source>
</evidence>
<accession>A0A2N0RLV4</accession>
<feature type="region of interest" description="Disordered" evidence="1">
    <location>
        <begin position="125"/>
        <end position="146"/>
    </location>
</feature>
<dbReference type="AlphaFoldDB" id="A0A2N0RLV4"/>
<organism evidence="2 3">
    <name type="scientific">Rhizophagus irregularis</name>
    <dbReference type="NCBI Taxonomy" id="588596"/>
    <lineage>
        <taxon>Eukaryota</taxon>
        <taxon>Fungi</taxon>
        <taxon>Fungi incertae sedis</taxon>
        <taxon>Mucoromycota</taxon>
        <taxon>Glomeromycotina</taxon>
        <taxon>Glomeromycetes</taxon>
        <taxon>Glomerales</taxon>
        <taxon>Glomeraceae</taxon>
        <taxon>Rhizophagus</taxon>
    </lineage>
</organism>
<reference evidence="2 3" key="2">
    <citation type="submission" date="2017-10" db="EMBL/GenBank/DDBJ databases">
        <title>Genome analyses suggest a sexual origin of heterokaryosis in a supposedly ancient asexual fungus.</title>
        <authorList>
            <person name="Corradi N."/>
            <person name="Sedzielewska K."/>
            <person name="Noel J."/>
            <person name="Charron P."/>
            <person name="Farinelli L."/>
            <person name="Marton T."/>
            <person name="Kruger M."/>
            <person name="Pelin A."/>
            <person name="Brachmann A."/>
            <person name="Corradi N."/>
        </authorList>
    </citation>
    <scope>NUCLEOTIDE SEQUENCE [LARGE SCALE GENOMIC DNA]</scope>
    <source>
        <strain evidence="2 3">A1</strain>
    </source>
</reference>
<dbReference type="VEuPathDB" id="FungiDB:RhiirA1_462624"/>
<name>A0A2N0RLV4_9GLOM</name>
<protein>
    <recommendedName>
        <fullName evidence="4">RING-type domain-containing protein</fullName>
    </recommendedName>
</protein>
<feature type="compositionally biased region" description="Polar residues" evidence="1">
    <location>
        <begin position="128"/>
        <end position="146"/>
    </location>
</feature>
<feature type="compositionally biased region" description="Basic and acidic residues" evidence="1">
    <location>
        <begin position="72"/>
        <end position="85"/>
    </location>
</feature>
<comment type="caution">
    <text evidence="2">The sequence shown here is derived from an EMBL/GenBank/DDBJ whole genome shotgun (WGS) entry which is preliminary data.</text>
</comment>
<dbReference type="VEuPathDB" id="FungiDB:RhiirFUN_012243"/>
<feature type="region of interest" description="Disordered" evidence="1">
    <location>
        <begin position="66"/>
        <end position="86"/>
    </location>
</feature>
<gene>
    <name evidence="2" type="ORF">RhiirA1_462624</name>
</gene>
<proteinExistence type="predicted"/>
<evidence type="ECO:0000313" key="2">
    <source>
        <dbReference type="EMBL" id="PKC64283.1"/>
    </source>
</evidence>
<dbReference type="VEuPathDB" id="FungiDB:FUN_015049"/>
<sequence length="805" mass="94213">MSKSNKCSLKDDTCDDLINGTRIVTDKVKIPETNLDMNLVGKELCRHHYNKLIVNENRQLKRAVKKQQCAHPKHEEYTKDNEGKRERPRKNILVKIPKRLQPILDLPLDALICNPCLITMMDHDEENQQSSNYQPPTQRVPTNDSDNPYVLRNHILYSAKEYNELEILYHEAPSISSEKICLLSNVLYKKQHKDGERPIYDPDKFKKMLEEEEPKLQGFFDEFVAGTNFQQKNSTTNQRNKKKLIIMCYLLAGFNNKFINDVKEDIGFLLDTSGTSTSAIESMANAGLTVRKETIQKQKIRLANSHQQTVKDYIIDNKNNLIILNVDDYHNIHTLRRPDTTTTSSALHFRTILMKSSLQAFAIPFKNDVGQSIQNPEGIDFERTERLLIHSYDIRIAERKKDRSMQNTKLIDLLEGSLHSTEDYISGEQSSVPRQILNIVPFIGPLHVSLNSRETVFLINYDFFEKMYHAVFGPHKILAKKPKPYRINLLLELVFKGWLLVKESVKNLFYNCKDPEACTFINLLDDVIPLVLDFYPIIFRSGCWEVYKEVMIRIWTIFYRYQHKNYNKLPLAFLSDIFYWQNIKHPIIETLETSLHIFYDYYVENFHSSIRYQTNSFNTAQQIINQAKLIDQMRGENSFIEVFSKNHNIVYTEKQLDFLEKKTAIFLIEFFQNIWKNHEKILPIGWNSSYPPKLDKLCDWNKCDLSSDAPGSVLSCGHGYHIECFEKLHEKCPHCYKYLCDGIRHNCKIFQNTLDMEFDNIEEDSNEDLEEQTNLQESNVDEAVSMDEDINNKLVEALKSLRLYQ</sequence>
<evidence type="ECO:0008006" key="4">
    <source>
        <dbReference type="Google" id="ProtNLM"/>
    </source>
</evidence>
<reference evidence="2 3" key="1">
    <citation type="submission" date="2017-10" db="EMBL/GenBank/DDBJ databases">
        <title>Extensive intraspecific genome diversity in a model arbuscular mycorrhizal fungus.</title>
        <authorList>
            <person name="Chen E.C.H."/>
            <person name="Morin E."/>
            <person name="Baudet D."/>
            <person name="Noel J."/>
            <person name="Ndikumana S."/>
            <person name="Charron P."/>
            <person name="St-Onge C."/>
            <person name="Giorgi J."/>
            <person name="Grigoriev I.V."/>
            <person name="Roux C."/>
            <person name="Martin F.M."/>
            <person name="Corradi N."/>
        </authorList>
    </citation>
    <scope>NUCLEOTIDE SEQUENCE [LARGE SCALE GENOMIC DNA]</scope>
    <source>
        <strain evidence="2 3">A1</strain>
    </source>
</reference>